<dbReference type="Proteomes" id="UP000226437">
    <property type="component" value="Unassembled WGS sequence"/>
</dbReference>
<keyword evidence="2" id="KW-1185">Reference proteome</keyword>
<name>A0A2G0CKP3_9BACT</name>
<dbReference type="EMBL" id="PDLO01000001">
    <property type="protein sequence ID" value="PHL00537.1"/>
    <property type="molecule type" value="Genomic_DNA"/>
</dbReference>
<organism evidence="1 2">
    <name type="scientific">Neolewinella marina</name>
    <dbReference type="NCBI Taxonomy" id="438751"/>
    <lineage>
        <taxon>Bacteria</taxon>
        <taxon>Pseudomonadati</taxon>
        <taxon>Bacteroidota</taxon>
        <taxon>Saprospiria</taxon>
        <taxon>Saprospirales</taxon>
        <taxon>Lewinellaceae</taxon>
        <taxon>Neolewinella</taxon>
    </lineage>
</organism>
<comment type="caution">
    <text evidence="1">The sequence shown here is derived from an EMBL/GenBank/DDBJ whole genome shotgun (WGS) entry which is preliminary data.</text>
</comment>
<dbReference type="AlphaFoldDB" id="A0A2G0CKP3"/>
<gene>
    <name evidence="1" type="ORF">CGL56_03665</name>
</gene>
<proteinExistence type="predicted"/>
<protein>
    <recommendedName>
        <fullName evidence="3">DUF2911 domain-containing protein</fullName>
    </recommendedName>
</protein>
<sequence length="165" mass="18103">MDSNRPYTITVLDTTVKSPRKELTGKVNGVEVTINYGSPAVNERNIYGDLVPYGKVWRTGANEATRITFKQDVKVGAEGAALPAGTYSLFTLPQDKSNWTIIFNKTADQWGAYDYSADDDALRIKGSAEELSTPAERMDFALDGNNVEMMWSDLAISFPVAPAAR</sequence>
<evidence type="ECO:0008006" key="3">
    <source>
        <dbReference type="Google" id="ProtNLM"/>
    </source>
</evidence>
<evidence type="ECO:0000313" key="1">
    <source>
        <dbReference type="EMBL" id="PHL00537.1"/>
    </source>
</evidence>
<dbReference type="InterPro" id="IPR021314">
    <property type="entry name" value="DUF2911"/>
</dbReference>
<dbReference type="OrthoDB" id="195456at2"/>
<accession>A0A2G0CKP3</accession>
<evidence type="ECO:0000313" key="2">
    <source>
        <dbReference type="Proteomes" id="UP000226437"/>
    </source>
</evidence>
<reference evidence="1 2" key="1">
    <citation type="submission" date="2017-10" db="EMBL/GenBank/DDBJ databases">
        <title>The draft genome sequence of Lewinella marina KCTC 32374.</title>
        <authorList>
            <person name="Wang K."/>
        </authorList>
    </citation>
    <scope>NUCLEOTIDE SEQUENCE [LARGE SCALE GENOMIC DNA]</scope>
    <source>
        <strain evidence="1 2">MKG-38</strain>
    </source>
</reference>
<dbReference type="Pfam" id="PF11138">
    <property type="entry name" value="DUF2911"/>
    <property type="match status" value="1"/>
</dbReference>